<dbReference type="Proteomes" id="UP001183202">
    <property type="component" value="Unassembled WGS sequence"/>
</dbReference>
<keyword evidence="8 10" id="KW-1133">Transmembrane helix</keyword>
<evidence type="ECO:0000256" key="10">
    <source>
        <dbReference type="SAM" id="Phobius"/>
    </source>
</evidence>
<evidence type="ECO:0000256" key="1">
    <source>
        <dbReference type="ARBA" id="ARBA00004162"/>
    </source>
</evidence>
<dbReference type="EMBL" id="JAVREJ010000002">
    <property type="protein sequence ID" value="MDT0348650.1"/>
    <property type="molecule type" value="Genomic_DNA"/>
</dbReference>
<dbReference type="NCBIfam" id="TIGR03919">
    <property type="entry name" value="T7SS_EccB"/>
    <property type="match status" value="1"/>
</dbReference>
<dbReference type="InterPro" id="IPR007795">
    <property type="entry name" value="T7SS_EccB"/>
</dbReference>
<keyword evidence="12" id="KW-1185">Reference proteome</keyword>
<evidence type="ECO:0000256" key="9">
    <source>
        <dbReference type="ARBA" id="ARBA00023136"/>
    </source>
</evidence>
<evidence type="ECO:0000256" key="7">
    <source>
        <dbReference type="ARBA" id="ARBA00022840"/>
    </source>
</evidence>
<dbReference type="InterPro" id="IPR044857">
    <property type="entry name" value="T7SS_EccB_R1"/>
</dbReference>
<dbReference type="PANTHER" id="PTHR40765:SF2">
    <property type="entry name" value="ESX-2 SECRETION SYSTEM ATPASE ECCB2"/>
    <property type="match status" value="1"/>
</dbReference>
<comment type="similarity">
    <text evidence="2">Belongs to the EccB family.</text>
</comment>
<comment type="caution">
    <text evidence="11">The sequence shown here is derived from an EMBL/GenBank/DDBJ whole genome shotgun (WGS) entry which is preliminary data.</text>
</comment>
<reference evidence="12" key="1">
    <citation type="submission" date="2023-07" db="EMBL/GenBank/DDBJ databases">
        <title>30 novel species of actinomycetes from the DSMZ collection.</title>
        <authorList>
            <person name="Nouioui I."/>
        </authorList>
    </citation>
    <scope>NUCLEOTIDE SEQUENCE [LARGE SCALE GENOMIC DNA]</scope>
    <source>
        <strain evidence="12">DSM 45834</strain>
    </source>
</reference>
<accession>A0ABU2N411</accession>
<gene>
    <name evidence="11" type="primary">eccB</name>
    <name evidence="11" type="ORF">RM445_03845</name>
</gene>
<keyword evidence="5" id="KW-0547">Nucleotide-binding</keyword>
<comment type="subcellular location">
    <subcellularLocation>
        <location evidence="1">Cell membrane</location>
        <topology evidence="1">Single-pass membrane protein</topology>
    </subcellularLocation>
</comment>
<sequence length="464" mass="46154">MAPPTPATRDQADAYRFGLRRLEAALVRGDPVPVHEQVRAQRRAVAAGVVLGVLGLVGALVTAVVAPRPPWQQQDLVVGRPSGALYVVAHEPDRLVPVANAVAGRLVLAALRSVPVRAGPVLVDDEALVGAPRTPAAAVAGAVGADPQRRIAPRWAVCDEVGPTGTLLGTTVVSGAVPGPDPVEAVLLAVPGGDTWLVTGGRRHRVDLRDAPVRTALGLTGRTPRPASPGLVSALPEGPPLVTPVVRRAGAPGPPGLRARIGDVVVSRPAGAAPRRHVVLDGGLQEVSPLAADVLAARSGAAATEIGPGVVARVAPVRRLDVAGWPVAAPALREPVETPVTCWTWSGEPGGAPAGGVHLGRMPTVGPPVALAGADGAGIGLDAVVVGEGGAVRASAPGVAPGAGTVWVVSSGGVAHGVADDATAAALGIGDPAPAPESALRLLPTGPVLDVATATRTVDVATVE</sequence>
<keyword evidence="7" id="KW-0067">ATP-binding</keyword>
<name>A0ABU2N411_9PSEU</name>
<evidence type="ECO:0000256" key="4">
    <source>
        <dbReference type="ARBA" id="ARBA00022692"/>
    </source>
</evidence>
<keyword evidence="6" id="KW-0378">Hydrolase</keyword>
<evidence type="ECO:0000256" key="2">
    <source>
        <dbReference type="ARBA" id="ARBA00008149"/>
    </source>
</evidence>
<evidence type="ECO:0000256" key="5">
    <source>
        <dbReference type="ARBA" id="ARBA00022741"/>
    </source>
</evidence>
<dbReference type="PANTHER" id="PTHR40765">
    <property type="entry name" value="ESX-2 SECRETION SYSTEM ATPASE ECCB2"/>
    <property type="match status" value="1"/>
</dbReference>
<dbReference type="InterPro" id="IPR042485">
    <property type="entry name" value="T7SS_EccB_R3"/>
</dbReference>
<dbReference type="RefSeq" id="WP_311554574.1">
    <property type="nucleotide sequence ID" value="NZ_JAVREJ010000002.1"/>
</dbReference>
<evidence type="ECO:0000313" key="12">
    <source>
        <dbReference type="Proteomes" id="UP001183202"/>
    </source>
</evidence>
<keyword evidence="9 10" id="KW-0472">Membrane</keyword>
<keyword evidence="4 10" id="KW-0812">Transmembrane</keyword>
<protein>
    <submittedName>
        <fullName evidence="11">Type VII secretion protein EccB</fullName>
    </submittedName>
</protein>
<dbReference type="Gene3D" id="2.40.50.910">
    <property type="entry name" value="Type VII secretion system EccB, repeat 3 domain"/>
    <property type="match status" value="1"/>
</dbReference>
<evidence type="ECO:0000256" key="6">
    <source>
        <dbReference type="ARBA" id="ARBA00022801"/>
    </source>
</evidence>
<dbReference type="Pfam" id="PF05108">
    <property type="entry name" value="T7SS_ESX1_EccB"/>
    <property type="match status" value="1"/>
</dbReference>
<organism evidence="11 12">
    <name type="scientific">Pseudonocardia charpentierae</name>
    <dbReference type="NCBI Taxonomy" id="3075545"/>
    <lineage>
        <taxon>Bacteria</taxon>
        <taxon>Bacillati</taxon>
        <taxon>Actinomycetota</taxon>
        <taxon>Actinomycetes</taxon>
        <taxon>Pseudonocardiales</taxon>
        <taxon>Pseudonocardiaceae</taxon>
        <taxon>Pseudonocardia</taxon>
    </lineage>
</organism>
<proteinExistence type="inferred from homology"/>
<keyword evidence="3" id="KW-1003">Cell membrane</keyword>
<feature type="transmembrane region" description="Helical" evidence="10">
    <location>
        <begin position="44"/>
        <end position="66"/>
    </location>
</feature>
<evidence type="ECO:0000256" key="3">
    <source>
        <dbReference type="ARBA" id="ARBA00022475"/>
    </source>
</evidence>
<evidence type="ECO:0000256" key="8">
    <source>
        <dbReference type="ARBA" id="ARBA00022989"/>
    </source>
</evidence>
<dbReference type="Gene3D" id="3.30.2390.20">
    <property type="entry name" value="Type VII secretion system EccB, repeat 1 domain"/>
    <property type="match status" value="1"/>
</dbReference>
<evidence type="ECO:0000313" key="11">
    <source>
        <dbReference type="EMBL" id="MDT0348650.1"/>
    </source>
</evidence>